<feature type="domain" description="N-acetyltransferase" evidence="2">
    <location>
        <begin position="4"/>
        <end position="145"/>
    </location>
</feature>
<evidence type="ECO:0000259" key="2">
    <source>
        <dbReference type="PROSITE" id="PS51186"/>
    </source>
</evidence>
<dbReference type="InterPro" id="IPR000182">
    <property type="entry name" value="GNAT_dom"/>
</dbReference>
<dbReference type="eggNOG" id="COG3153">
    <property type="taxonomic scope" value="Bacteria"/>
</dbReference>
<dbReference type="CDD" id="cd04301">
    <property type="entry name" value="NAT_SF"/>
    <property type="match status" value="1"/>
</dbReference>
<dbReference type="PROSITE" id="PS51186">
    <property type="entry name" value="GNAT"/>
    <property type="match status" value="1"/>
</dbReference>
<gene>
    <name evidence="3" type="ordered locus">Tter_1772</name>
</gene>
<keyword evidence="1 3" id="KW-0808">Transferase</keyword>
<dbReference type="RefSeq" id="WP_012875712.1">
    <property type="nucleotide sequence ID" value="NC_013525.1"/>
</dbReference>
<dbReference type="EMBL" id="CP001825">
    <property type="protein sequence ID" value="ACZ42678.1"/>
    <property type="molecule type" value="Genomic_DNA"/>
</dbReference>
<accession>D1CD13</accession>
<dbReference type="Gene3D" id="3.40.630.30">
    <property type="match status" value="1"/>
</dbReference>
<dbReference type="GO" id="GO:0008080">
    <property type="term" value="F:N-acetyltransferase activity"/>
    <property type="evidence" value="ECO:0007669"/>
    <property type="project" value="InterPro"/>
</dbReference>
<organism evidence="3 4">
    <name type="scientific">Thermobaculum terrenum (strain ATCC BAA-798 / CCMEE 7001 / YNP1)</name>
    <dbReference type="NCBI Taxonomy" id="525904"/>
    <lineage>
        <taxon>Bacteria</taxon>
        <taxon>Bacillati</taxon>
        <taxon>Chloroflexota</taxon>
        <taxon>Chloroflexia</taxon>
        <taxon>Candidatus Thermobaculales</taxon>
        <taxon>Candidatus Thermobaculaceae</taxon>
        <taxon>Thermobaculum</taxon>
    </lineage>
</organism>
<sequence length="145" mass="16059">MGKLDVRPASQRDVEKLSNLCAQLGYPSAVEDVATRLGRISGRPDHCLLVAEIDGEVVGWAHVCEALTLESGACAVLAGLVVDEGHRSRGVGAQLLRAAEEWARCQGYGRIIVRSNVVRERAHRFYERQGYTLVKTSRVFERRLE</sequence>
<dbReference type="Pfam" id="PF00583">
    <property type="entry name" value="Acetyltransf_1"/>
    <property type="match status" value="1"/>
</dbReference>
<dbReference type="InterPro" id="IPR016181">
    <property type="entry name" value="Acyl_CoA_acyltransferase"/>
</dbReference>
<evidence type="ECO:0000256" key="1">
    <source>
        <dbReference type="ARBA" id="ARBA00022679"/>
    </source>
</evidence>
<dbReference type="HOGENOM" id="CLU_013985_34_4_0"/>
<evidence type="ECO:0000313" key="4">
    <source>
        <dbReference type="Proteomes" id="UP000000323"/>
    </source>
</evidence>
<dbReference type="AlphaFoldDB" id="D1CD13"/>
<name>D1CD13_THET1</name>
<keyword evidence="4" id="KW-1185">Reference proteome</keyword>
<dbReference type="SUPFAM" id="SSF55729">
    <property type="entry name" value="Acyl-CoA N-acyltransferases (Nat)"/>
    <property type="match status" value="1"/>
</dbReference>
<protein>
    <submittedName>
        <fullName evidence="3">GCN5-related N-acetyltransferase</fullName>
    </submittedName>
</protein>
<reference evidence="4" key="1">
    <citation type="journal article" date="2010" name="Stand. Genomic Sci.">
        <title>Complete genome sequence of 'Thermobaculum terrenum' type strain (YNP1).</title>
        <authorList>
            <person name="Kiss H."/>
            <person name="Cleland D."/>
            <person name="Lapidus A."/>
            <person name="Lucas S."/>
            <person name="Glavina Del Rio T."/>
            <person name="Nolan M."/>
            <person name="Tice H."/>
            <person name="Han C."/>
            <person name="Goodwin L."/>
            <person name="Pitluck S."/>
            <person name="Liolios K."/>
            <person name="Ivanova N."/>
            <person name="Mavromatis K."/>
            <person name="Ovchinnikova G."/>
            <person name="Pati A."/>
            <person name="Chen A."/>
            <person name="Palaniappan K."/>
            <person name="Land M."/>
            <person name="Hauser L."/>
            <person name="Chang Y."/>
            <person name="Jeffries C."/>
            <person name="Lu M."/>
            <person name="Brettin T."/>
            <person name="Detter J."/>
            <person name="Goker M."/>
            <person name="Tindall B."/>
            <person name="Beck B."/>
            <person name="McDermott T."/>
            <person name="Woyke T."/>
            <person name="Bristow J."/>
            <person name="Eisen J."/>
            <person name="Markowitz V."/>
            <person name="Hugenholtz P."/>
            <person name="Kyrpides N."/>
            <person name="Klenk H."/>
            <person name="Cheng J."/>
        </authorList>
    </citation>
    <scope>NUCLEOTIDE SEQUENCE [LARGE SCALE GENOMIC DNA]</scope>
    <source>
        <strain evidence="4">ATCC BAA-798 / YNP1</strain>
    </source>
</reference>
<evidence type="ECO:0000313" key="3">
    <source>
        <dbReference type="EMBL" id="ACZ42678.1"/>
    </source>
</evidence>
<dbReference type="PANTHER" id="PTHR13947:SF37">
    <property type="entry name" value="LD18367P"/>
    <property type="match status" value="1"/>
</dbReference>
<dbReference type="KEGG" id="ttr:Tter_1772"/>
<proteinExistence type="predicted"/>
<dbReference type="InterPro" id="IPR050769">
    <property type="entry name" value="NAT_camello-type"/>
</dbReference>
<dbReference type="PANTHER" id="PTHR13947">
    <property type="entry name" value="GNAT FAMILY N-ACETYLTRANSFERASE"/>
    <property type="match status" value="1"/>
</dbReference>
<dbReference type="Proteomes" id="UP000000323">
    <property type="component" value="Chromosome 1"/>
</dbReference>
<dbReference type="STRING" id="525904.Tter_1772"/>